<reference evidence="1" key="2">
    <citation type="journal article" date="2015" name="Data Brief">
        <title>Shoot transcriptome of the giant reed, Arundo donax.</title>
        <authorList>
            <person name="Barrero R.A."/>
            <person name="Guerrero F.D."/>
            <person name="Moolhuijzen P."/>
            <person name="Goolsby J.A."/>
            <person name="Tidwell J."/>
            <person name="Bellgard S.E."/>
            <person name="Bellgard M.I."/>
        </authorList>
    </citation>
    <scope>NUCLEOTIDE SEQUENCE</scope>
    <source>
        <tissue evidence="1">Shoot tissue taken approximately 20 cm above the soil surface</tissue>
    </source>
</reference>
<dbReference type="AlphaFoldDB" id="A0A0A9BT06"/>
<sequence>MILVFTPLTMGCPGLVIFLKPILTQMQLYLWPFVLKIIPAHRTRTPNCT</sequence>
<reference evidence="1" key="1">
    <citation type="submission" date="2014-09" db="EMBL/GenBank/DDBJ databases">
        <authorList>
            <person name="Magalhaes I.L.F."/>
            <person name="Oliveira U."/>
            <person name="Santos F.R."/>
            <person name="Vidigal T.H.D.A."/>
            <person name="Brescovit A.D."/>
            <person name="Santos A.J."/>
        </authorList>
    </citation>
    <scope>NUCLEOTIDE SEQUENCE</scope>
    <source>
        <tissue evidence="1">Shoot tissue taken approximately 20 cm above the soil surface</tissue>
    </source>
</reference>
<accession>A0A0A9BT06</accession>
<name>A0A0A9BT06_ARUDO</name>
<proteinExistence type="predicted"/>
<evidence type="ECO:0000313" key="1">
    <source>
        <dbReference type="EMBL" id="JAD66441.1"/>
    </source>
</evidence>
<organism evidence="1">
    <name type="scientific">Arundo donax</name>
    <name type="common">Giant reed</name>
    <name type="synonym">Donax arundinaceus</name>
    <dbReference type="NCBI Taxonomy" id="35708"/>
    <lineage>
        <taxon>Eukaryota</taxon>
        <taxon>Viridiplantae</taxon>
        <taxon>Streptophyta</taxon>
        <taxon>Embryophyta</taxon>
        <taxon>Tracheophyta</taxon>
        <taxon>Spermatophyta</taxon>
        <taxon>Magnoliopsida</taxon>
        <taxon>Liliopsida</taxon>
        <taxon>Poales</taxon>
        <taxon>Poaceae</taxon>
        <taxon>PACMAD clade</taxon>
        <taxon>Arundinoideae</taxon>
        <taxon>Arundineae</taxon>
        <taxon>Arundo</taxon>
    </lineage>
</organism>
<protein>
    <submittedName>
        <fullName evidence="1">Uncharacterized protein</fullName>
    </submittedName>
</protein>
<dbReference type="EMBL" id="GBRH01231454">
    <property type="protein sequence ID" value="JAD66441.1"/>
    <property type="molecule type" value="Transcribed_RNA"/>
</dbReference>